<gene>
    <name evidence="1" type="ORF">FMOSSE_LOCUS15742</name>
</gene>
<dbReference type="EMBL" id="CAJVPP010017618">
    <property type="protein sequence ID" value="CAG8733105.1"/>
    <property type="molecule type" value="Genomic_DNA"/>
</dbReference>
<sequence>RTFDVISEQYYSTTALVAFSTIRKEPSANLNSISIAASESSWKARKHLL</sequence>
<evidence type="ECO:0000313" key="2">
    <source>
        <dbReference type="Proteomes" id="UP000789375"/>
    </source>
</evidence>
<feature type="non-terminal residue" evidence="1">
    <location>
        <position position="49"/>
    </location>
</feature>
<evidence type="ECO:0000313" key="1">
    <source>
        <dbReference type="EMBL" id="CAG8733105.1"/>
    </source>
</evidence>
<proteinExistence type="predicted"/>
<accession>A0A9N9IF45</accession>
<dbReference type="AlphaFoldDB" id="A0A9N9IF45"/>
<protein>
    <submittedName>
        <fullName evidence="1">535_t:CDS:1</fullName>
    </submittedName>
</protein>
<comment type="caution">
    <text evidence="1">The sequence shown here is derived from an EMBL/GenBank/DDBJ whole genome shotgun (WGS) entry which is preliminary data.</text>
</comment>
<dbReference type="Proteomes" id="UP000789375">
    <property type="component" value="Unassembled WGS sequence"/>
</dbReference>
<feature type="non-terminal residue" evidence="1">
    <location>
        <position position="1"/>
    </location>
</feature>
<keyword evidence="2" id="KW-1185">Reference proteome</keyword>
<name>A0A9N9IF45_FUNMO</name>
<organism evidence="1 2">
    <name type="scientific">Funneliformis mosseae</name>
    <name type="common">Endomycorrhizal fungus</name>
    <name type="synonym">Glomus mosseae</name>
    <dbReference type="NCBI Taxonomy" id="27381"/>
    <lineage>
        <taxon>Eukaryota</taxon>
        <taxon>Fungi</taxon>
        <taxon>Fungi incertae sedis</taxon>
        <taxon>Mucoromycota</taxon>
        <taxon>Glomeromycotina</taxon>
        <taxon>Glomeromycetes</taxon>
        <taxon>Glomerales</taxon>
        <taxon>Glomeraceae</taxon>
        <taxon>Funneliformis</taxon>
    </lineage>
</organism>
<reference evidence="1" key="1">
    <citation type="submission" date="2021-06" db="EMBL/GenBank/DDBJ databases">
        <authorList>
            <person name="Kallberg Y."/>
            <person name="Tangrot J."/>
            <person name="Rosling A."/>
        </authorList>
    </citation>
    <scope>NUCLEOTIDE SEQUENCE</scope>
    <source>
        <strain evidence="1">87-6 pot B 2015</strain>
    </source>
</reference>